<organism evidence="1">
    <name type="scientific">Ackermannviridae sp. ctUml7</name>
    <dbReference type="NCBI Taxonomy" id="2825753"/>
    <lineage>
        <taxon>Viruses</taxon>
        <taxon>Duplodnaviria</taxon>
        <taxon>Heunggongvirae</taxon>
        <taxon>Uroviricota</taxon>
        <taxon>Caudoviricetes</taxon>
        <taxon>Pantevenvirales</taxon>
        <taxon>Ackermannviridae</taxon>
    </lineage>
</organism>
<dbReference type="EMBL" id="BK016230">
    <property type="protein sequence ID" value="DAG03499.1"/>
    <property type="molecule type" value="Genomic_DNA"/>
</dbReference>
<name>A0A8S5VA41_9CAUD</name>
<proteinExistence type="predicted"/>
<accession>A0A8S5VA41</accession>
<protein>
    <submittedName>
        <fullName evidence="1">Uncharacterized protein</fullName>
    </submittedName>
</protein>
<reference evidence="1" key="1">
    <citation type="journal article" date="2021" name="Proc. Natl. Acad. Sci. U.S.A.">
        <title>A Catalog of Tens of Thousands of Viruses from Human Metagenomes Reveals Hidden Associations with Chronic Diseases.</title>
        <authorList>
            <person name="Tisza M.J."/>
            <person name="Buck C.B."/>
        </authorList>
    </citation>
    <scope>NUCLEOTIDE SEQUENCE</scope>
    <source>
        <strain evidence="1">CtUml7</strain>
    </source>
</reference>
<sequence length="873" mass="97768">MAKTFTDHRALVLSYELREAMLGVINPGIYCGFDTIVKTSTGFSISHEKTGIVKTLKDWSMSNPTGVYMNKYGTLVHEEGAISVNVPGETKEGLYILVAYYQRPYVGTDVPVRFEITYTLRAAENVDDLSALNQYDTPLMTIRISGTGAARTYSMGAVPGSADMKSTDVLSADDVTASGVRGGLGKFKELGRILKYLDTWLKEKDRLDLNVIAKLGIPDYTGKEDPNNPGELPNTYNFIGAVYTMWYNLYIIDTQLKKLWDKLGFPEKQPGGETVLNTLKTIWENFVALKKYLNDEDTKIWNRIGYPDKNPAGVNWISIAKTVWNNLLSLDTELKRYEVQTDADLKSIRDYIDGPLAQDLNTIYSTMGYKLNGSQTEPAMTSVSKTKSIWTNLVDLQNELQNKYDDLNQSNDFKIYMPTLNLSNSSTSPTELPAAEVYKAMIVDMKYMTRNGVTGNVGFVKLPSDNRADHNQVLFLCFGENWANEGLDGKGIVVTGLRAGDETITVELYTGGWVLVSKKAGESFWRIHAREKGRLPSANVTPGLMAGTEIINGNQIHSYSNNTQWIIVSNTIGISYLDYQPLYDAARNNFGWSGNIGNGNQRYGNHRSCLMLDPPTEDMEGYEKVIKLIGNISNSLWQREPYIEGWTRLLFHIALPNTIVDPSFDLSTAENGPHRPYLKYVGDWIRVKAMNWKGAMKWVLVDNGFASPIQLLFSSVGINTGKGGFALDTYNILTEQSGGTFGRLQYMVGNTYNAYEDAWGNGMGLFIKEDVLHMQLSVQCWKSGKSASGGYWFNPCVPPVAGDKYLQFCDSRGSNGLQWYIHGRFNESRYGYRNEVVVNDIDDGVFNWEGTIPLMMGAACYSWTIYQDAEKNY</sequence>
<evidence type="ECO:0000313" key="1">
    <source>
        <dbReference type="EMBL" id="DAG03499.1"/>
    </source>
</evidence>